<organism evidence="1 2">
    <name type="scientific">Hymenobacter psychrotolerans DSM 18569</name>
    <dbReference type="NCBI Taxonomy" id="1121959"/>
    <lineage>
        <taxon>Bacteria</taxon>
        <taxon>Pseudomonadati</taxon>
        <taxon>Bacteroidota</taxon>
        <taxon>Cytophagia</taxon>
        <taxon>Cytophagales</taxon>
        <taxon>Hymenobacteraceae</taxon>
        <taxon>Hymenobacter</taxon>
    </lineage>
</organism>
<dbReference type="STRING" id="1121959.SAMN02746009_02453"/>
<evidence type="ECO:0000313" key="2">
    <source>
        <dbReference type="Proteomes" id="UP000183947"/>
    </source>
</evidence>
<dbReference type="Proteomes" id="UP000183947">
    <property type="component" value="Unassembled WGS sequence"/>
</dbReference>
<protein>
    <submittedName>
        <fullName evidence="1">Uncharacterized protein</fullName>
    </submittedName>
</protein>
<dbReference type="EMBL" id="FRAS01000012">
    <property type="protein sequence ID" value="SHL26653.1"/>
    <property type="molecule type" value="Genomic_DNA"/>
</dbReference>
<accession>A0A1M6Z8D2</accession>
<proteinExistence type="predicted"/>
<dbReference type="RefSeq" id="WP_073285256.1">
    <property type="nucleotide sequence ID" value="NZ_FRAS01000012.1"/>
</dbReference>
<dbReference type="OrthoDB" id="9875278at2"/>
<evidence type="ECO:0000313" key="1">
    <source>
        <dbReference type="EMBL" id="SHL26653.1"/>
    </source>
</evidence>
<reference evidence="2" key="1">
    <citation type="submission" date="2016-11" db="EMBL/GenBank/DDBJ databases">
        <authorList>
            <person name="Varghese N."/>
            <person name="Submissions S."/>
        </authorList>
    </citation>
    <scope>NUCLEOTIDE SEQUENCE [LARGE SCALE GENOMIC DNA]</scope>
    <source>
        <strain evidence="2">DSM 18569</strain>
    </source>
</reference>
<keyword evidence="2" id="KW-1185">Reference proteome</keyword>
<name>A0A1M6Z8D2_9BACT</name>
<sequence length="78" mass="8741">MNKDWQKLLRPDVAAKYEATQEPGRYVVRALGYQTIDLRTLSVAEADELVVKQGESTYLKLRKVRRTTSAASTAAKGK</sequence>
<dbReference type="AlphaFoldDB" id="A0A1M6Z8D2"/>
<gene>
    <name evidence="1" type="ORF">SAMN02746009_02453</name>
</gene>